<accession>A0AAD8LLM3</accession>
<feature type="compositionally biased region" description="Acidic residues" evidence="1">
    <location>
        <begin position="95"/>
        <end position="105"/>
    </location>
</feature>
<organism evidence="2 3">
    <name type="scientific">Tagetes erecta</name>
    <name type="common">African marigold</name>
    <dbReference type="NCBI Taxonomy" id="13708"/>
    <lineage>
        <taxon>Eukaryota</taxon>
        <taxon>Viridiplantae</taxon>
        <taxon>Streptophyta</taxon>
        <taxon>Embryophyta</taxon>
        <taxon>Tracheophyta</taxon>
        <taxon>Spermatophyta</taxon>
        <taxon>Magnoliopsida</taxon>
        <taxon>eudicotyledons</taxon>
        <taxon>Gunneridae</taxon>
        <taxon>Pentapetalae</taxon>
        <taxon>asterids</taxon>
        <taxon>campanulids</taxon>
        <taxon>Asterales</taxon>
        <taxon>Asteraceae</taxon>
        <taxon>Asteroideae</taxon>
        <taxon>Heliantheae alliance</taxon>
        <taxon>Tageteae</taxon>
        <taxon>Tagetes</taxon>
    </lineage>
</organism>
<dbReference type="AlphaFoldDB" id="A0AAD8LLM3"/>
<reference evidence="2" key="1">
    <citation type="journal article" date="2023" name="bioRxiv">
        <title>Improved chromosome-level genome assembly for marigold (Tagetes erecta).</title>
        <authorList>
            <person name="Jiang F."/>
            <person name="Yuan L."/>
            <person name="Wang S."/>
            <person name="Wang H."/>
            <person name="Xu D."/>
            <person name="Wang A."/>
            <person name="Fan W."/>
        </authorList>
    </citation>
    <scope>NUCLEOTIDE SEQUENCE</scope>
    <source>
        <strain evidence="2">WSJ</strain>
        <tissue evidence="2">Leaf</tissue>
    </source>
</reference>
<gene>
    <name evidence="2" type="ORF">QVD17_06406</name>
</gene>
<dbReference type="Proteomes" id="UP001229421">
    <property type="component" value="Unassembled WGS sequence"/>
</dbReference>
<keyword evidence="3" id="KW-1185">Reference proteome</keyword>
<evidence type="ECO:0000256" key="1">
    <source>
        <dbReference type="SAM" id="MobiDB-lite"/>
    </source>
</evidence>
<proteinExistence type="predicted"/>
<protein>
    <submittedName>
        <fullName evidence="2">Uncharacterized protein</fullName>
    </submittedName>
</protein>
<evidence type="ECO:0000313" key="2">
    <source>
        <dbReference type="EMBL" id="KAK1440577.1"/>
    </source>
</evidence>
<dbReference type="EMBL" id="JAUHHV010000001">
    <property type="protein sequence ID" value="KAK1440577.1"/>
    <property type="molecule type" value="Genomic_DNA"/>
</dbReference>
<evidence type="ECO:0000313" key="3">
    <source>
        <dbReference type="Proteomes" id="UP001229421"/>
    </source>
</evidence>
<sequence length="105" mass="12623">MLRCSVMVFIWRDAEMFSYGVFSQRDAEMFSYGVLSQRDAEMFSYGVFSQRDAEMFSYVLATEFSSLSIRKEYKQRVKDEDLKKRRRSDEKEMDLTDDLTMEMRI</sequence>
<comment type="caution">
    <text evidence="2">The sequence shown here is derived from an EMBL/GenBank/DDBJ whole genome shotgun (WGS) entry which is preliminary data.</text>
</comment>
<feature type="region of interest" description="Disordered" evidence="1">
    <location>
        <begin position="80"/>
        <end position="105"/>
    </location>
</feature>
<name>A0AAD8LLM3_TARER</name>
<feature type="compositionally biased region" description="Basic and acidic residues" evidence="1">
    <location>
        <begin position="80"/>
        <end position="94"/>
    </location>
</feature>